<accession>A0A4R1HJD4</accession>
<feature type="coiled-coil region" evidence="1">
    <location>
        <begin position="26"/>
        <end position="53"/>
    </location>
</feature>
<name>A0A4R1HJD4_PSEEN</name>
<dbReference type="Proteomes" id="UP000295560">
    <property type="component" value="Unassembled WGS sequence"/>
</dbReference>
<reference evidence="3 4" key="1">
    <citation type="submission" date="2019-03" db="EMBL/GenBank/DDBJ databases">
        <title>Sequencing the genomes of 1000 actinobacteria strains.</title>
        <authorList>
            <person name="Klenk H.-P."/>
        </authorList>
    </citation>
    <scope>NUCLEOTIDE SEQUENCE [LARGE SCALE GENOMIC DNA]</scope>
    <source>
        <strain evidence="3 4">DSM 44969</strain>
    </source>
</reference>
<feature type="region of interest" description="Disordered" evidence="2">
    <location>
        <begin position="75"/>
        <end position="94"/>
    </location>
</feature>
<evidence type="ECO:0000256" key="1">
    <source>
        <dbReference type="SAM" id="Coils"/>
    </source>
</evidence>
<dbReference type="EMBL" id="SMFZ01000002">
    <property type="protein sequence ID" value="TCK20605.1"/>
    <property type="molecule type" value="Genomic_DNA"/>
</dbReference>
<evidence type="ECO:0000313" key="3">
    <source>
        <dbReference type="EMBL" id="TCK20605.1"/>
    </source>
</evidence>
<evidence type="ECO:0000313" key="4">
    <source>
        <dbReference type="Proteomes" id="UP000295560"/>
    </source>
</evidence>
<proteinExistence type="predicted"/>
<sequence length="124" mass="14171">MSSDENAVDRYRDVVARLAGAVVELRERDALRVEELRRELRAADRELHDAAEALVVAEGMFELRWESALQMMWATSEPGKPRPRPDHRADPARHDALEVDADEALQALRAAGDRRLFRLRRDDG</sequence>
<dbReference type="OrthoDB" id="9948966at2"/>
<gene>
    <name evidence="3" type="ORF">EV378_4566</name>
</gene>
<keyword evidence="1" id="KW-0175">Coiled coil</keyword>
<feature type="compositionally biased region" description="Basic and acidic residues" evidence="2">
    <location>
        <begin position="79"/>
        <end position="94"/>
    </location>
</feature>
<organism evidence="3 4">
    <name type="scientific">Pseudonocardia endophytica</name>
    <dbReference type="NCBI Taxonomy" id="401976"/>
    <lineage>
        <taxon>Bacteria</taxon>
        <taxon>Bacillati</taxon>
        <taxon>Actinomycetota</taxon>
        <taxon>Actinomycetes</taxon>
        <taxon>Pseudonocardiales</taxon>
        <taxon>Pseudonocardiaceae</taxon>
        <taxon>Pseudonocardia</taxon>
    </lineage>
</organism>
<dbReference type="AlphaFoldDB" id="A0A4R1HJD4"/>
<dbReference type="RefSeq" id="WP_132429439.1">
    <property type="nucleotide sequence ID" value="NZ_SMFZ01000002.1"/>
</dbReference>
<comment type="caution">
    <text evidence="3">The sequence shown here is derived from an EMBL/GenBank/DDBJ whole genome shotgun (WGS) entry which is preliminary data.</text>
</comment>
<evidence type="ECO:0000256" key="2">
    <source>
        <dbReference type="SAM" id="MobiDB-lite"/>
    </source>
</evidence>
<protein>
    <submittedName>
        <fullName evidence="3">Uncharacterized protein</fullName>
    </submittedName>
</protein>
<keyword evidence="4" id="KW-1185">Reference proteome</keyword>